<dbReference type="InterPro" id="IPR013520">
    <property type="entry name" value="Ribonucl_H"/>
</dbReference>
<dbReference type="FunFam" id="3.30.420.10:FF:000175">
    <property type="entry name" value="RNA exonuclease 5"/>
    <property type="match status" value="1"/>
</dbReference>
<dbReference type="InterPro" id="IPR015943">
    <property type="entry name" value="WD40/YVTN_repeat-like_dom_sf"/>
</dbReference>
<dbReference type="GO" id="GO:0031251">
    <property type="term" value="C:PAN complex"/>
    <property type="evidence" value="ECO:0007669"/>
    <property type="project" value="TreeGrafter"/>
</dbReference>
<dbReference type="InterPro" id="IPR050785">
    <property type="entry name" value="PAN2-PAN3_catalytic_subunit"/>
</dbReference>
<dbReference type="InterPro" id="IPR012337">
    <property type="entry name" value="RNaseH-like_sf"/>
</dbReference>
<dbReference type="KEGG" id="gsl:Gasu_02020"/>
<dbReference type="GO" id="GO:0000289">
    <property type="term" value="P:nuclear-transcribed mRNA poly(A) tail shortening"/>
    <property type="evidence" value="ECO:0007669"/>
    <property type="project" value="TreeGrafter"/>
</dbReference>
<dbReference type="InterPro" id="IPR036397">
    <property type="entry name" value="RNaseH_sf"/>
</dbReference>
<dbReference type="PANTHER" id="PTHR15728">
    <property type="entry name" value="DEADENYLATION COMPLEX CATALYTIC SUBUNIT PAN2"/>
    <property type="match status" value="1"/>
</dbReference>
<dbReference type="Pfam" id="PF13423">
    <property type="entry name" value="UCH_1"/>
    <property type="match status" value="1"/>
</dbReference>
<dbReference type="Gene3D" id="3.30.420.10">
    <property type="entry name" value="Ribonuclease H-like superfamily/Ribonuclease H"/>
    <property type="match status" value="1"/>
</dbReference>
<dbReference type="InterPro" id="IPR036322">
    <property type="entry name" value="WD40_repeat_dom_sf"/>
</dbReference>
<dbReference type="SMART" id="SM00479">
    <property type="entry name" value="EXOIII"/>
    <property type="match status" value="1"/>
</dbReference>
<organism evidence="2 3">
    <name type="scientific">Galdieria sulphuraria</name>
    <name type="common">Red alga</name>
    <dbReference type="NCBI Taxonomy" id="130081"/>
    <lineage>
        <taxon>Eukaryota</taxon>
        <taxon>Rhodophyta</taxon>
        <taxon>Bangiophyceae</taxon>
        <taxon>Galdieriales</taxon>
        <taxon>Galdieriaceae</taxon>
        <taxon>Galdieria</taxon>
    </lineage>
</organism>
<dbReference type="GO" id="GO:0004535">
    <property type="term" value="F:poly(A)-specific ribonuclease activity"/>
    <property type="evidence" value="ECO:0007669"/>
    <property type="project" value="UniProtKB-EC"/>
</dbReference>
<dbReference type="Gramene" id="EME32851">
    <property type="protein sequence ID" value="EME32851"/>
    <property type="gene ID" value="Gasu_02020"/>
</dbReference>
<keyword evidence="2" id="KW-0378">Hydrolase</keyword>
<dbReference type="EC" id="3.1.13.4" evidence="2"/>
<dbReference type="SUPFAM" id="SSF53098">
    <property type="entry name" value="Ribonuclease H-like"/>
    <property type="match status" value="1"/>
</dbReference>
<dbReference type="InterPro" id="IPR028881">
    <property type="entry name" value="PAN2_UCH_dom"/>
</dbReference>
<feature type="domain" description="Exonuclease" evidence="1">
    <location>
        <begin position="988"/>
        <end position="1174"/>
    </location>
</feature>
<dbReference type="Proteomes" id="UP000030680">
    <property type="component" value="Unassembled WGS sequence"/>
</dbReference>
<dbReference type="Gene3D" id="3.90.70.10">
    <property type="entry name" value="Cysteine proteinases"/>
    <property type="match status" value="1"/>
</dbReference>
<dbReference type="STRING" id="130081.M2WAE4"/>
<keyword evidence="3" id="KW-1185">Reference proteome</keyword>
<dbReference type="eggNOG" id="KOG1275">
    <property type="taxonomic scope" value="Eukaryota"/>
</dbReference>
<dbReference type="InterPro" id="IPR038765">
    <property type="entry name" value="Papain-like_cys_pep_sf"/>
</dbReference>
<evidence type="ECO:0000313" key="2">
    <source>
        <dbReference type="EMBL" id="EME32851.1"/>
    </source>
</evidence>
<dbReference type="AlphaFoldDB" id="M2WAE4"/>
<name>M2WAE4_GALSU</name>
<dbReference type="GO" id="GO:0000932">
    <property type="term" value="C:P-body"/>
    <property type="evidence" value="ECO:0007669"/>
    <property type="project" value="TreeGrafter"/>
</dbReference>
<gene>
    <name evidence="2" type="ORF">Gasu_02020</name>
</gene>
<dbReference type="GeneID" id="17091392"/>
<protein>
    <submittedName>
        <fullName evidence="2">PAB-dependent poly(A)-specific ribonuclease subunit 2</fullName>
        <ecNumber evidence="2">3.1.13.4</ecNumber>
    </submittedName>
</protein>
<dbReference type="PANTHER" id="PTHR15728:SF0">
    <property type="entry name" value="PAN2-PAN3 DEADENYLATION COMPLEX CATALYTIC SUBUNIT PAN2"/>
    <property type="match status" value="1"/>
</dbReference>
<evidence type="ECO:0000259" key="1">
    <source>
        <dbReference type="SMART" id="SM00479"/>
    </source>
</evidence>
<dbReference type="CDD" id="cd06143">
    <property type="entry name" value="PAN2_exo"/>
    <property type="match status" value="1"/>
</dbReference>
<dbReference type="OrthoDB" id="16516at2759"/>
<dbReference type="RefSeq" id="XP_005709371.1">
    <property type="nucleotide sequence ID" value="XM_005709314.1"/>
</dbReference>
<dbReference type="Pfam" id="PF00929">
    <property type="entry name" value="RNase_T"/>
    <property type="match status" value="1"/>
</dbReference>
<proteinExistence type="predicted"/>
<accession>M2WAE4</accession>
<reference evidence="3" key="1">
    <citation type="journal article" date="2013" name="Science">
        <title>Gene transfer from bacteria and archaea facilitated evolution of an extremophilic eukaryote.</title>
        <authorList>
            <person name="Schonknecht G."/>
            <person name="Chen W.H."/>
            <person name="Ternes C.M."/>
            <person name="Barbier G.G."/>
            <person name="Shrestha R.P."/>
            <person name="Stanke M."/>
            <person name="Brautigam A."/>
            <person name="Baker B.J."/>
            <person name="Banfield J.F."/>
            <person name="Garavito R.M."/>
            <person name="Carr K."/>
            <person name="Wilkerson C."/>
            <person name="Rensing S.A."/>
            <person name="Gagneul D."/>
            <person name="Dickenson N.E."/>
            <person name="Oesterhelt C."/>
            <person name="Lercher M.J."/>
            <person name="Weber A.P."/>
        </authorList>
    </citation>
    <scope>NUCLEOTIDE SEQUENCE [LARGE SCALE GENOMIC DNA]</scope>
    <source>
        <strain evidence="3">074W</strain>
    </source>
</reference>
<dbReference type="GO" id="GO:0003676">
    <property type="term" value="F:nucleic acid binding"/>
    <property type="evidence" value="ECO:0007669"/>
    <property type="project" value="InterPro"/>
</dbReference>
<sequence length="1206" mass="138287">MELVSGPLLDQFPFVAGHSRQTLFDPEVELLWLVHGLKWFQELTLSTHFRSSTVGGQLASYRCADLSRYSSIQVCYPDGSASSQLGLVRDFTISSHLIFAATYKGLRTYSKGCLLKDDGHKHPSLQSSMRCVVLNPFHQVQVFCANDTGQGMLVDSERFRIIRQENMSSIPDSCITTCSWNTQALVTGDSKGKLSIREPASFRELLATCAFLGPIFDISTSDYQIAVAGMSSLTSPQAIETNVKLFDIRKLYPLQTIFAGGVPLELKLDIYGTTLGYSENKLLWILNSLGVLECFNISDDPVTLIHSIVYDETMNTFITSFDVSKMGPIALADSTGMFHIWSYTEQNIEEDNCSFRIHSIPIYPKEPVLSTSFGSQKMDITNIETAMLRSSFAFGQQDILCDEPERDWLASLLGHHCNEHLDSSVRRNTYRRVDPKVLTQIHKMGKFSFVPVPSSFEQNDSYGWIEYIPSSNAGMIKNQEREEFQDSPAYRCVYTQIDLLALQSFEGFDYTLYNKSPFCGLENGLPNSYVNSVIQSLFFLDEFREYVIPLHRIQVEEEYCLMDELSLLFQMMKVGSGEACEASNFMRAFQRIPNTTALGLLDGPTAHPIGLRIESFIRYMLEQLSRDEESFQLSSLEENDQNAVYWKKDSSRNGRTFSIVEYLFGNQVVETFQFMKSFSHSERTHFLWSFHYQTWSKESKTVTASNMETYEELLKDFPKRLEASFCEETRNIRAYNEVSGTFESCTRCKYLMEPSDVLLIGCSFADEEHYLHYWFRYSGELESNKERWSDEGARARAAKIALNYGQDIPHHLFFQRALSNQDNAHLHGWKVNGSSCPELAQKNFERIYDLHFVIAFVPKKPIYNGAHNSKAWSDFPPVGHLVLYVRETMERTTREHCSHDSFWWCINDFCITRCQSISEVTRFHPNWKLPVVLGYKVRKSFRYIPKVEISYSLADIYQRACSVIINPMSDSLLCSNSVASHLFPPKGSYIALDAEFVETSREVAEIHGDGSYKILKPAQMSLGRVSVVFSTMNSSDSNFVVLMDDYLVQREHVVDYLTKYSGLTFEDLNPNTSKRPLTTLKAVYMKLRCLIDNGCILIGHGLKKDFRIINFIVPKSQVIDTVELYRLPRQRLLSLRFLAATLLHEDIQGVTHDSVEDAQTAWRLFFYYQKLQEKGLVPQLLEDLYKYGREHHWQYSLEHPFVSPIL</sequence>
<evidence type="ECO:0000313" key="3">
    <source>
        <dbReference type="Proteomes" id="UP000030680"/>
    </source>
</evidence>
<dbReference type="SUPFAM" id="SSF50978">
    <property type="entry name" value="WD40 repeat-like"/>
    <property type="match status" value="1"/>
</dbReference>
<dbReference type="EMBL" id="KB454484">
    <property type="protein sequence ID" value="EME32851.1"/>
    <property type="molecule type" value="Genomic_DNA"/>
</dbReference>
<dbReference type="Gene3D" id="2.130.10.10">
    <property type="entry name" value="YVTN repeat-like/Quinoprotein amine dehydrogenase"/>
    <property type="match status" value="1"/>
</dbReference>
<dbReference type="SUPFAM" id="SSF54001">
    <property type="entry name" value="Cysteine proteinases"/>
    <property type="match status" value="1"/>
</dbReference>